<evidence type="ECO:0000256" key="1">
    <source>
        <dbReference type="SAM" id="MobiDB-lite"/>
    </source>
</evidence>
<organism evidence="2">
    <name type="scientific">bioreactor metagenome</name>
    <dbReference type="NCBI Taxonomy" id="1076179"/>
    <lineage>
        <taxon>unclassified sequences</taxon>
        <taxon>metagenomes</taxon>
        <taxon>ecological metagenomes</taxon>
    </lineage>
</organism>
<feature type="compositionally biased region" description="Polar residues" evidence="1">
    <location>
        <begin position="128"/>
        <end position="138"/>
    </location>
</feature>
<comment type="caution">
    <text evidence="2">The sequence shown here is derived from an EMBL/GenBank/DDBJ whole genome shotgun (WGS) entry which is preliminary data.</text>
</comment>
<name>A0A645I1R2_9ZZZZ</name>
<evidence type="ECO:0000313" key="2">
    <source>
        <dbReference type="EMBL" id="MPN44786.1"/>
    </source>
</evidence>
<feature type="region of interest" description="Disordered" evidence="1">
    <location>
        <begin position="128"/>
        <end position="147"/>
    </location>
</feature>
<accession>A0A645I1R2</accession>
<dbReference type="EMBL" id="VSSQ01104187">
    <property type="protein sequence ID" value="MPN44786.1"/>
    <property type="molecule type" value="Genomic_DNA"/>
</dbReference>
<dbReference type="AlphaFoldDB" id="A0A645I1R2"/>
<protein>
    <submittedName>
        <fullName evidence="2">Uncharacterized protein</fullName>
    </submittedName>
</protein>
<reference evidence="2" key="1">
    <citation type="submission" date="2019-08" db="EMBL/GenBank/DDBJ databases">
        <authorList>
            <person name="Kucharzyk K."/>
            <person name="Murdoch R.W."/>
            <person name="Higgins S."/>
            <person name="Loffler F."/>
        </authorList>
    </citation>
    <scope>NUCLEOTIDE SEQUENCE</scope>
</reference>
<gene>
    <name evidence="2" type="ORF">SDC9_192351</name>
</gene>
<proteinExistence type="predicted"/>
<sequence length="147" mass="15156">MEESSAPIVVGARQTSSATTLVMEIAAPAPACLLAKAVNGSSVPETTRKMIVSVTRRICSAISFGVFLREAPSTIAIILSRKLSPRSAVTRMTSQSERTVVPPVTALRSPPDSRITGADSPVMALSSTEAAPSMTSPSIGICSPAVT</sequence>